<dbReference type="KEGG" id="ccah:DWG20_09355"/>
<dbReference type="Gene3D" id="1.10.3600.10">
    <property type="entry name" value="Putative bacterial toxin ydaT"/>
    <property type="match status" value="1"/>
</dbReference>
<organism evidence="1">
    <name type="scientific">Crenobacter cavernae</name>
    <dbReference type="NCBI Taxonomy" id="2290923"/>
    <lineage>
        <taxon>Bacteria</taxon>
        <taxon>Pseudomonadati</taxon>
        <taxon>Pseudomonadota</taxon>
        <taxon>Betaproteobacteria</taxon>
        <taxon>Neisseriales</taxon>
        <taxon>Neisseriaceae</taxon>
        <taxon>Crenobacter</taxon>
    </lineage>
</organism>
<gene>
    <name evidence="1" type="ORF">DWG20_09355</name>
</gene>
<proteinExistence type="predicted"/>
<dbReference type="InterPro" id="IPR009364">
    <property type="entry name" value="YdaT-like"/>
</dbReference>
<dbReference type="InterPro" id="IPR037042">
    <property type="entry name" value="YdaT-like_sf"/>
</dbReference>
<dbReference type="Pfam" id="PF06254">
    <property type="entry name" value="YdaT_toxin"/>
    <property type="match status" value="1"/>
</dbReference>
<dbReference type="EMBL" id="CP031337">
    <property type="protein sequence ID" value="AXK39633.1"/>
    <property type="molecule type" value="Genomic_DNA"/>
</dbReference>
<dbReference type="AlphaFoldDB" id="A0A345Y6T1"/>
<dbReference type="OrthoDB" id="8595864at2"/>
<dbReference type="RefSeq" id="WP_115433565.1">
    <property type="nucleotide sequence ID" value="NZ_CP031337.1"/>
</dbReference>
<sequence>MRNTSQKTLIGLLREAVNEWRRNERWSRETVVDEIVRVHHARGYDRLTGIDFNPPSHDAFARMKANADKLFRWLDDDSKDSNLLPANFIPSVLAALPLDLRCRFLIDLLDPVGLTVSVLECHPGPAGMLSAHLSLLKEAGEANVAMGEVVGEMNRDRLLAARKEIDESVLAHQAARQAIDAALSTVKG</sequence>
<accession>A0A345Y6T1</accession>
<evidence type="ECO:0000313" key="1">
    <source>
        <dbReference type="EMBL" id="AXK39633.1"/>
    </source>
</evidence>
<protein>
    <submittedName>
        <fullName evidence="1">Uncharacterized protein</fullName>
    </submittedName>
</protein>
<name>A0A345Y6T1_9NEIS</name>
<dbReference type="Proteomes" id="UP000254537">
    <property type="component" value="Chromosome"/>
</dbReference>
<reference evidence="1" key="1">
    <citation type="submission" date="2018-07" db="EMBL/GenBank/DDBJ databases">
        <title>Crenobacter cavernae sp. nov., isolated from a karst cave.</title>
        <authorList>
            <person name="Zhu H."/>
        </authorList>
    </citation>
    <scope>NUCLEOTIDE SEQUENCE [LARGE SCALE GENOMIC DNA]</scope>
    <source>
        <strain evidence="1">K1W11S-77</strain>
    </source>
</reference>